<sequence>MGKQKKQSKEFATVKKGKSTSTFQIVLLGVFFTLLLVLAVTLVIAKFADVNVFDKAREWTGNLSNVSEKKKEDEGSKIDKVVDPILEKRVVTLQAEIKEKEAQYFKLQQKFEESADKNKKSLIMQEKLQDEIAVLVRGKDDSKREFKGIVSTFEQMSAKSAAPVIMKMSDAEAIRILTNLKSDTLASVLEKMPPENAAKYTTMMTVK</sequence>
<dbReference type="Pfam" id="PF03448">
    <property type="entry name" value="MgtE_N"/>
    <property type="match status" value="1"/>
</dbReference>
<evidence type="ECO:0000313" key="5">
    <source>
        <dbReference type="Proteomes" id="UP000658225"/>
    </source>
</evidence>
<evidence type="ECO:0000256" key="2">
    <source>
        <dbReference type="SAM" id="Phobius"/>
    </source>
</evidence>
<protein>
    <submittedName>
        <fullName evidence="4">Flagellar motility protein MotE (MotC chaperone)</fullName>
    </submittedName>
</protein>
<dbReference type="InterPro" id="IPR006668">
    <property type="entry name" value="Mg_transptr_MgtE_intracell_dom"/>
</dbReference>
<evidence type="ECO:0000256" key="1">
    <source>
        <dbReference type="SAM" id="Coils"/>
    </source>
</evidence>
<dbReference type="SUPFAM" id="SSF158791">
    <property type="entry name" value="MgtE N-terminal domain-like"/>
    <property type="match status" value="1"/>
</dbReference>
<accession>A0A927MGQ4</accession>
<name>A0A927MGQ4_9BACL</name>
<feature type="domain" description="Magnesium transporter MgtE intracellular" evidence="3">
    <location>
        <begin position="150"/>
        <end position="204"/>
    </location>
</feature>
<keyword evidence="5" id="KW-1185">Reference proteome</keyword>
<dbReference type="RefSeq" id="WP_192597282.1">
    <property type="nucleotide sequence ID" value="NZ_JADBEL010000002.1"/>
</dbReference>
<dbReference type="EMBL" id="JADBEL010000002">
    <property type="protein sequence ID" value="MBE1553461.1"/>
    <property type="molecule type" value="Genomic_DNA"/>
</dbReference>
<dbReference type="Gene3D" id="1.25.60.10">
    <property type="entry name" value="MgtE N-terminal domain-like"/>
    <property type="match status" value="1"/>
</dbReference>
<dbReference type="InterPro" id="IPR038076">
    <property type="entry name" value="MgtE_N_sf"/>
</dbReference>
<evidence type="ECO:0000313" key="4">
    <source>
        <dbReference type="EMBL" id="MBE1553461.1"/>
    </source>
</evidence>
<comment type="caution">
    <text evidence="4">The sequence shown here is derived from an EMBL/GenBank/DDBJ whole genome shotgun (WGS) entry which is preliminary data.</text>
</comment>
<reference evidence="4" key="1">
    <citation type="submission" date="2020-10" db="EMBL/GenBank/DDBJ databases">
        <title>Genomic Encyclopedia of Type Strains, Phase IV (KMG-IV): sequencing the most valuable type-strain genomes for metagenomic binning, comparative biology and taxonomic classification.</title>
        <authorList>
            <person name="Goeker M."/>
        </authorList>
    </citation>
    <scope>NUCLEOTIDE SEQUENCE</scope>
    <source>
        <strain evidence="4">DSM 13886</strain>
    </source>
</reference>
<feature type="coiled-coil region" evidence="1">
    <location>
        <begin position="90"/>
        <end position="117"/>
    </location>
</feature>
<keyword evidence="4" id="KW-0966">Cell projection</keyword>
<keyword evidence="2" id="KW-0472">Membrane</keyword>
<organism evidence="4 5">
    <name type="scientific">Sporosarcina limicola</name>
    <dbReference type="NCBI Taxonomy" id="34101"/>
    <lineage>
        <taxon>Bacteria</taxon>
        <taxon>Bacillati</taxon>
        <taxon>Bacillota</taxon>
        <taxon>Bacilli</taxon>
        <taxon>Bacillales</taxon>
        <taxon>Caryophanaceae</taxon>
        <taxon>Sporosarcina</taxon>
    </lineage>
</organism>
<feature type="transmembrane region" description="Helical" evidence="2">
    <location>
        <begin position="21"/>
        <end position="45"/>
    </location>
</feature>
<gene>
    <name evidence="4" type="ORF">H4683_000535</name>
</gene>
<dbReference type="AlphaFoldDB" id="A0A927MGQ4"/>
<evidence type="ECO:0000259" key="3">
    <source>
        <dbReference type="Pfam" id="PF03448"/>
    </source>
</evidence>
<keyword evidence="4" id="KW-0969">Cilium</keyword>
<keyword evidence="2" id="KW-0812">Transmembrane</keyword>
<keyword evidence="4" id="KW-0282">Flagellum</keyword>
<keyword evidence="2" id="KW-1133">Transmembrane helix</keyword>
<proteinExistence type="predicted"/>
<keyword evidence="1" id="KW-0175">Coiled coil</keyword>
<dbReference type="Proteomes" id="UP000658225">
    <property type="component" value="Unassembled WGS sequence"/>
</dbReference>